<sequence>MQVADVIAKWGHEITVGEAVDRLRCSACRTKRIKEYRIIYAGGSALAMHGAEQGPQKLE</sequence>
<dbReference type="Proteomes" id="UP001429564">
    <property type="component" value="Unassembled WGS sequence"/>
</dbReference>
<evidence type="ECO:0000313" key="1">
    <source>
        <dbReference type="EMBL" id="NIZ63140.1"/>
    </source>
</evidence>
<dbReference type="RefSeq" id="WP_206188546.1">
    <property type="nucleotide sequence ID" value="NZ_QHLQ01000029.1"/>
</dbReference>
<accession>A0ABX0WEF8</accession>
<name>A0ABX0WEF8_9RHOB</name>
<protein>
    <submittedName>
        <fullName evidence="1">Uncharacterized protein</fullName>
    </submittedName>
</protein>
<organism evidence="1 2">
    <name type="scientific">Parasedimentitalea denitrificans</name>
    <dbReference type="NCBI Taxonomy" id="2211118"/>
    <lineage>
        <taxon>Bacteria</taxon>
        <taxon>Pseudomonadati</taxon>
        <taxon>Pseudomonadota</taxon>
        <taxon>Alphaproteobacteria</taxon>
        <taxon>Rhodobacterales</taxon>
        <taxon>Paracoccaceae</taxon>
        <taxon>Parasedimentitalea</taxon>
    </lineage>
</organism>
<reference evidence="1 2" key="1">
    <citation type="submission" date="2018-05" db="EMBL/GenBank/DDBJ databases">
        <authorList>
            <person name="Zhang Y.-J."/>
        </authorList>
    </citation>
    <scope>NUCLEOTIDE SEQUENCE [LARGE SCALE GENOMIC DNA]</scope>
    <source>
        <strain evidence="1 2">CY04</strain>
    </source>
</reference>
<proteinExistence type="predicted"/>
<comment type="caution">
    <text evidence="1">The sequence shown here is derived from an EMBL/GenBank/DDBJ whole genome shotgun (WGS) entry which is preliminary data.</text>
</comment>
<gene>
    <name evidence="1" type="ORF">DL239_19425</name>
</gene>
<evidence type="ECO:0000313" key="2">
    <source>
        <dbReference type="Proteomes" id="UP001429564"/>
    </source>
</evidence>
<dbReference type="EMBL" id="QHLQ01000029">
    <property type="protein sequence ID" value="NIZ63140.1"/>
    <property type="molecule type" value="Genomic_DNA"/>
</dbReference>
<keyword evidence="2" id="KW-1185">Reference proteome</keyword>